<dbReference type="SMART" id="SM01326">
    <property type="entry name" value="PTEN_C2"/>
    <property type="match status" value="1"/>
</dbReference>
<comment type="cofactor">
    <cofactor evidence="1">
        <name>Mg(2+)</name>
        <dbReference type="ChEBI" id="CHEBI:18420"/>
    </cofactor>
</comment>
<comment type="catalytic activity">
    <reaction evidence="29">
        <text>O-phospho-L-threonyl-[protein] + H2O = L-threonyl-[protein] + phosphate</text>
        <dbReference type="Rhea" id="RHEA:47004"/>
        <dbReference type="Rhea" id="RHEA-COMP:11060"/>
        <dbReference type="Rhea" id="RHEA-COMP:11605"/>
        <dbReference type="ChEBI" id="CHEBI:15377"/>
        <dbReference type="ChEBI" id="CHEBI:30013"/>
        <dbReference type="ChEBI" id="CHEBI:43474"/>
        <dbReference type="ChEBI" id="CHEBI:61977"/>
        <dbReference type="EC" id="3.1.3.16"/>
    </reaction>
    <physiologicalReaction direction="left-to-right" evidence="29">
        <dbReference type="Rhea" id="RHEA:47005"/>
    </physiologicalReaction>
</comment>
<evidence type="ECO:0000256" key="28">
    <source>
        <dbReference type="ARBA" id="ARBA00047986"/>
    </source>
</evidence>
<feature type="domain" description="C2 tensin-type" evidence="34">
    <location>
        <begin position="191"/>
        <end position="380"/>
    </location>
</feature>
<dbReference type="PANTHER" id="PTHR12305">
    <property type="entry name" value="PHOSPHATASE WITH HOMOLOGY TO TENSIN"/>
    <property type="match status" value="1"/>
</dbReference>
<evidence type="ECO:0000256" key="12">
    <source>
        <dbReference type="ARBA" id="ARBA00022843"/>
    </source>
</evidence>
<evidence type="ECO:0000259" key="33">
    <source>
        <dbReference type="PROSITE" id="PS51181"/>
    </source>
</evidence>
<comment type="catalytic activity">
    <reaction evidence="20">
        <text>1,2-dihexadecanoyl-sn-glycero-3-phospho-(1D-myo-inositol-3,4,5-trisphosphate) + H2O = 1,2-dihexadecanoyl-sn-glycero-3-phospho-(1D-myo-inositol-4,5-bisphosphate) + phosphate</text>
        <dbReference type="Rhea" id="RHEA:43560"/>
        <dbReference type="ChEBI" id="CHEBI:15377"/>
        <dbReference type="ChEBI" id="CHEBI:43474"/>
        <dbReference type="ChEBI" id="CHEBI:83420"/>
        <dbReference type="ChEBI" id="CHEBI:83423"/>
    </reaction>
    <physiologicalReaction direction="left-to-right" evidence="20">
        <dbReference type="Rhea" id="RHEA:43561"/>
    </physiologicalReaction>
</comment>
<evidence type="ECO:0000256" key="11">
    <source>
        <dbReference type="ARBA" id="ARBA00022801"/>
    </source>
</evidence>
<dbReference type="Gene3D" id="3.90.190.10">
    <property type="entry name" value="Protein tyrosine phosphatase superfamily"/>
    <property type="match status" value="1"/>
</dbReference>
<evidence type="ECO:0000256" key="29">
    <source>
        <dbReference type="ARBA" id="ARBA00048832"/>
    </source>
</evidence>
<evidence type="ECO:0000256" key="24">
    <source>
        <dbReference type="ARBA" id="ARBA00043734"/>
    </source>
</evidence>
<evidence type="ECO:0000256" key="23">
    <source>
        <dbReference type="ARBA" id="ARBA00034370"/>
    </source>
</evidence>
<dbReference type="EC" id="3.1.3.48" evidence="7"/>
<dbReference type="PANTHER" id="PTHR12305:SF81">
    <property type="entry name" value="PHOSPHATIDYLINOSITOL 3,4,5-TRISPHOSPHATE 3-PHOSPHATASE AND DUAL-SPECIFICITY PROTEIN PHOSPHATASE PTEN"/>
    <property type="match status" value="1"/>
</dbReference>
<evidence type="ECO:0000256" key="31">
    <source>
        <dbReference type="SAM" id="MobiDB-lite"/>
    </source>
</evidence>
<feature type="domain" description="Phosphatase tensin-type" evidence="33">
    <location>
        <begin position="15"/>
        <end position="186"/>
    </location>
</feature>
<name>A0AAV4TU69_9ARAC</name>
<evidence type="ECO:0000256" key="19">
    <source>
        <dbReference type="ARBA" id="ARBA00034105"/>
    </source>
</evidence>
<dbReference type="GO" id="GO:0004722">
    <property type="term" value="F:protein serine/threonine phosphatase activity"/>
    <property type="evidence" value="ECO:0007669"/>
    <property type="project" value="UniProtKB-EC"/>
</dbReference>
<keyword evidence="10" id="KW-0053">Apoptosis</keyword>
<feature type="compositionally biased region" description="Acidic residues" evidence="31">
    <location>
        <begin position="414"/>
        <end position="429"/>
    </location>
</feature>
<keyword evidence="16" id="KW-0443">Lipid metabolism</keyword>
<reference evidence="35 36" key="1">
    <citation type="submission" date="2021-06" db="EMBL/GenBank/DDBJ databases">
        <title>Caerostris darwini draft genome.</title>
        <authorList>
            <person name="Kono N."/>
            <person name="Arakawa K."/>
        </authorList>
    </citation>
    <scope>NUCLEOTIDE SEQUENCE [LARGE SCALE GENOMIC DNA]</scope>
</reference>
<evidence type="ECO:0000256" key="16">
    <source>
        <dbReference type="ARBA" id="ARBA00023098"/>
    </source>
</evidence>
<dbReference type="GO" id="GO:0005829">
    <property type="term" value="C:cytosol"/>
    <property type="evidence" value="ECO:0007669"/>
    <property type="project" value="TreeGrafter"/>
</dbReference>
<dbReference type="Gene3D" id="2.60.40.1110">
    <property type="match status" value="1"/>
</dbReference>
<dbReference type="InterPro" id="IPR003595">
    <property type="entry name" value="Tyr_Pase_cat"/>
</dbReference>
<dbReference type="InterPro" id="IPR045101">
    <property type="entry name" value="PTP_PTEN"/>
</dbReference>
<comment type="caution">
    <text evidence="35">The sequence shown here is derived from an EMBL/GenBank/DDBJ whole genome shotgun (WGS) entry which is preliminary data.</text>
</comment>
<comment type="catalytic activity">
    <reaction evidence="30">
        <text>O-phospho-L-tyrosyl-[protein] + H2O = L-tyrosyl-[protein] + phosphate</text>
        <dbReference type="Rhea" id="RHEA:10684"/>
        <dbReference type="Rhea" id="RHEA-COMP:10136"/>
        <dbReference type="Rhea" id="RHEA-COMP:20101"/>
        <dbReference type="ChEBI" id="CHEBI:15377"/>
        <dbReference type="ChEBI" id="CHEBI:43474"/>
        <dbReference type="ChEBI" id="CHEBI:46858"/>
        <dbReference type="ChEBI" id="CHEBI:61978"/>
        <dbReference type="EC" id="3.1.3.48"/>
    </reaction>
    <physiologicalReaction direction="left-to-right" evidence="30">
        <dbReference type="Rhea" id="RHEA:10685"/>
    </physiologicalReaction>
</comment>
<evidence type="ECO:0000256" key="20">
    <source>
        <dbReference type="ARBA" id="ARBA00034256"/>
    </source>
</evidence>
<dbReference type="GO" id="GO:0051896">
    <property type="term" value="P:regulation of phosphatidylinositol 3-kinase/protein kinase B signal transduction"/>
    <property type="evidence" value="ECO:0007669"/>
    <property type="project" value="TreeGrafter"/>
</dbReference>
<comment type="catalytic activity">
    <reaction evidence="26">
        <text>1D-myo-inositol 1,3,4,5,6-pentakisphosphate + H2O = 1D-myo-inositol 1,4,5,6-tetrakisphosphate + phosphate</text>
        <dbReference type="Rhea" id="RHEA:77143"/>
        <dbReference type="ChEBI" id="CHEBI:15377"/>
        <dbReference type="ChEBI" id="CHEBI:43474"/>
        <dbReference type="ChEBI" id="CHEBI:57627"/>
        <dbReference type="ChEBI" id="CHEBI:57733"/>
    </reaction>
    <physiologicalReaction direction="left-to-right" evidence="26">
        <dbReference type="Rhea" id="RHEA:77144"/>
    </physiologicalReaction>
</comment>
<evidence type="ECO:0000256" key="25">
    <source>
        <dbReference type="ARBA" id="ARBA00043760"/>
    </source>
</evidence>
<keyword evidence="18" id="KW-0966">Cell projection</keyword>
<keyword evidence="17" id="KW-0539">Nucleus</keyword>
<evidence type="ECO:0000259" key="32">
    <source>
        <dbReference type="PROSITE" id="PS50056"/>
    </source>
</evidence>
<dbReference type="InterPro" id="IPR014020">
    <property type="entry name" value="Tensin_C2-dom"/>
</dbReference>
<accession>A0AAV4TU69</accession>
<dbReference type="PROSITE" id="PS00383">
    <property type="entry name" value="TYR_PHOSPHATASE_1"/>
    <property type="match status" value="1"/>
</dbReference>
<dbReference type="GO" id="GO:0043491">
    <property type="term" value="P:phosphatidylinositol 3-kinase/protein kinase B signal transduction"/>
    <property type="evidence" value="ECO:0007669"/>
    <property type="project" value="TreeGrafter"/>
</dbReference>
<evidence type="ECO:0000313" key="35">
    <source>
        <dbReference type="EMBL" id="GIY48556.1"/>
    </source>
</evidence>
<evidence type="ECO:0000256" key="15">
    <source>
        <dbReference type="ARBA" id="ARBA00023018"/>
    </source>
</evidence>
<comment type="catalytic activity">
    <reaction evidence="28">
        <text>O-phospho-L-seryl-[protein] + H2O = L-seryl-[protein] + phosphate</text>
        <dbReference type="Rhea" id="RHEA:20629"/>
        <dbReference type="Rhea" id="RHEA-COMP:9863"/>
        <dbReference type="Rhea" id="RHEA-COMP:11604"/>
        <dbReference type="ChEBI" id="CHEBI:15377"/>
        <dbReference type="ChEBI" id="CHEBI:29999"/>
        <dbReference type="ChEBI" id="CHEBI:43474"/>
        <dbReference type="ChEBI" id="CHEBI:83421"/>
        <dbReference type="EC" id="3.1.3.16"/>
    </reaction>
    <physiologicalReaction direction="left-to-right" evidence="28">
        <dbReference type="Rhea" id="RHEA:20630"/>
    </physiologicalReaction>
</comment>
<dbReference type="PIRSF" id="PIRSF038025">
    <property type="entry name" value="PTEN"/>
    <property type="match status" value="1"/>
</dbReference>
<dbReference type="PROSITE" id="PS51181">
    <property type="entry name" value="PPASE_TENSIN"/>
    <property type="match status" value="1"/>
</dbReference>
<dbReference type="InterPro" id="IPR000387">
    <property type="entry name" value="Tyr_Pase_dom"/>
</dbReference>
<dbReference type="InterPro" id="IPR051281">
    <property type="entry name" value="Dual-spec_lipid-protein_phosph"/>
</dbReference>
<dbReference type="GO" id="GO:0051800">
    <property type="term" value="F:phosphatidylinositol-3,4-bisphosphate 3-phosphatase activity"/>
    <property type="evidence" value="ECO:0007669"/>
    <property type="project" value="InterPro"/>
</dbReference>
<evidence type="ECO:0000256" key="17">
    <source>
        <dbReference type="ARBA" id="ARBA00023242"/>
    </source>
</evidence>
<keyword evidence="9" id="KW-0963">Cytoplasm</keyword>
<dbReference type="Pfam" id="PF10409">
    <property type="entry name" value="PTEN_C2"/>
    <property type="match status" value="1"/>
</dbReference>
<feature type="region of interest" description="Disordered" evidence="31">
    <location>
        <begin position="384"/>
        <end position="435"/>
    </location>
</feature>
<keyword evidence="12" id="KW-0832">Ubl conjugation</keyword>
<dbReference type="EC" id="3.1.3.16" evidence="8"/>
<dbReference type="GO" id="GO:0016314">
    <property type="term" value="F:phosphatidylinositol-3,4,5-trisphosphate 3-phosphatase activity"/>
    <property type="evidence" value="ECO:0007669"/>
    <property type="project" value="UniProtKB-EC"/>
</dbReference>
<dbReference type="GO" id="GO:0014069">
    <property type="term" value="C:postsynaptic density"/>
    <property type="evidence" value="ECO:0007669"/>
    <property type="project" value="UniProtKB-SubCell"/>
</dbReference>
<dbReference type="SMART" id="SM01301">
    <property type="entry name" value="PTPlike_phytase"/>
    <property type="match status" value="1"/>
</dbReference>
<evidence type="ECO:0000256" key="30">
    <source>
        <dbReference type="ARBA" id="ARBA00051341"/>
    </source>
</evidence>
<dbReference type="InterPro" id="IPR016130">
    <property type="entry name" value="Tyr_Pase_AS"/>
</dbReference>
<feature type="domain" description="Tyrosine specific protein phosphatases" evidence="32">
    <location>
        <begin position="103"/>
        <end position="174"/>
    </location>
</feature>
<dbReference type="GO" id="GO:0048870">
    <property type="term" value="P:cell motility"/>
    <property type="evidence" value="ECO:0007669"/>
    <property type="project" value="TreeGrafter"/>
</dbReference>
<evidence type="ECO:0000313" key="36">
    <source>
        <dbReference type="Proteomes" id="UP001054837"/>
    </source>
</evidence>
<evidence type="ECO:0000256" key="9">
    <source>
        <dbReference type="ARBA" id="ARBA00022490"/>
    </source>
</evidence>
<dbReference type="GO" id="GO:0016605">
    <property type="term" value="C:PML body"/>
    <property type="evidence" value="ECO:0007669"/>
    <property type="project" value="UniProtKB-SubCell"/>
</dbReference>
<evidence type="ECO:0000256" key="22">
    <source>
        <dbReference type="ARBA" id="ARBA00034338"/>
    </source>
</evidence>
<keyword evidence="15" id="KW-0770">Synapse</keyword>
<comment type="subcellular location">
    <subcellularLocation>
        <location evidence="4">Cell projection</location>
        <location evidence="4">Dendritic spine</location>
    </subcellularLocation>
    <subcellularLocation>
        <location evidence="3">Cytoplasm</location>
    </subcellularLocation>
    <subcellularLocation>
        <location evidence="2">Nucleus</location>
        <location evidence="2">PML body</location>
    </subcellularLocation>
    <subcellularLocation>
        <location evidence="19">Postsynaptic density</location>
    </subcellularLocation>
</comment>
<dbReference type="Pfam" id="PF22785">
    <property type="entry name" value="Tc-R-P"/>
    <property type="match status" value="1"/>
</dbReference>
<comment type="catalytic activity">
    <reaction evidence="24">
        <text>1D-myo-inositol 1,3,4,5-tetrakisphosphate + H2O = 1D-myo-inositol 1,4,5-trisphosphate + phosphate</text>
        <dbReference type="Rhea" id="RHEA:77155"/>
        <dbReference type="ChEBI" id="CHEBI:15377"/>
        <dbReference type="ChEBI" id="CHEBI:43474"/>
        <dbReference type="ChEBI" id="CHEBI:57895"/>
        <dbReference type="ChEBI" id="CHEBI:203600"/>
    </reaction>
    <physiologicalReaction direction="left-to-right" evidence="24">
        <dbReference type="Rhea" id="RHEA:77156"/>
    </physiologicalReaction>
</comment>
<dbReference type="PROSITE" id="PS50056">
    <property type="entry name" value="TYR_PHOSPHATASE_2"/>
    <property type="match status" value="1"/>
</dbReference>
<evidence type="ECO:0000256" key="18">
    <source>
        <dbReference type="ARBA" id="ARBA00023273"/>
    </source>
</evidence>
<protein>
    <recommendedName>
        <fullName evidence="22">Phosphatidylinositol 3,4,5-trisphosphate 3-phosphatase and dual-specificity protein phosphatase PTEN</fullName>
        <ecNumber evidence="8">3.1.3.16</ecNumber>
        <ecNumber evidence="7">3.1.3.48</ecNumber>
        <ecNumber evidence="6">3.1.3.67</ecNumber>
    </recommendedName>
    <alternativeName>
        <fullName evidence="27">Inositol polyphosphate 3-phosphatase</fullName>
    </alternativeName>
    <alternativeName>
        <fullName evidence="23">Phosphatase and tensin homolog</fullName>
    </alternativeName>
</protein>
<dbReference type="EMBL" id="BPLQ01010128">
    <property type="protein sequence ID" value="GIY48556.1"/>
    <property type="molecule type" value="Genomic_DNA"/>
</dbReference>
<dbReference type="GO" id="GO:0004725">
    <property type="term" value="F:protein tyrosine phosphatase activity"/>
    <property type="evidence" value="ECO:0007669"/>
    <property type="project" value="UniProtKB-EC"/>
</dbReference>
<dbReference type="GO" id="GO:0006915">
    <property type="term" value="P:apoptotic process"/>
    <property type="evidence" value="ECO:0007669"/>
    <property type="project" value="UniProtKB-KW"/>
</dbReference>
<proteinExistence type="inferred from homology"/>
<evidence type="ECO:0000256" key="3">
    <source>
        <dbReference type="ARBA" id="ARBA00004496"/>
    </source>
</evidence>
<dbReference type="GO" id="GO:0051717">
    <property type="term" value="F:inositol-1,3,4,5-tetrakisphosphate 3-phosphatase activity"/>
    <property type="evidence" value="ECO:0007669"/>
    <property type="project" value="InterPro"/>
</dbReference>
<dbReference type="Proteomes" id="UP001054837">
    <property type="component" value="Unassembled WGS sequence"/>
</dbReference>
<evidence type="ECO:0000256" key="5">
    <source>
        <dbReference type="ARBA" id="ARBA00007881"/>
    </source>
</evidence>
<evidence type="ECO:0000256" key="8">
    <source>
        <dbReference type="ARBA" id="ARBA00013081"/>
    </source>
</evidence>
<keyword evidence="11" id="KW-0378">Hydrolase</keyword>
<dbReference type="PROSITE" id="PS51182">
    <property type="entry name" value="C2_TENSIN"/>
    <property type="match status" value="1"/>
</dbReference>
<comment type="similarity">
    <text evidence="5">Belongs to the PTEN phosphatase protein family.</text>
</comment>
<gene>
    <name evidence="35" type="primary">PTEN</name>
    <name evidence="35" type="ORF">CDAR_420282</name>
</gene>
<evidence type="ECO:0000256" key="7">
    <source>
        <dbReference type="ARBA" id="ARBA00013064"/>
    </source>
</evidence>
<keyword evidence="14" id="KW-0904">Protein phosphatase</keyword>
<evidence type="ECO:0000256" key="14">
    <source>
        <dbReference type="ARBA" id="ARBA00022912"/>
    </source>
</evidence>
<dbReference type="GO" id="GO:0043197">
    <property type="term" value="C:dendritic spine"/>
    <property type="evidence" value="ECO:0007669"/>
    <property type="project" value="UniProtKB-SubCell"/>
</dbReference>
<evidence type="ECO:0000256" key="13">
    <source>
        <dbReference type="ARBA" id="ARBA00022902"/>
    </source>
</evidence>
<dbReference type="FunFam" id="3.90.190.10:FF:000029">
    <property type="entry name" value="Phosphatidylinositol 3,4,5-trisphosphate 3-phosphatase and dual-specificity protein phosphatase PTEN"/>
    <property type="match status" value="1"/>
</dbReference>
<organism evidence="35 36">
    <name type="scientific">Caerostris darwini</name>
    <dbReference type="NCBI Taxonomy" id="1538125"/>
    <lineage>
        <taxon>Eukaryota</taxon>
        <taxon>Metazoa</taxon>
        <taxon>Ecdysozoa</taxon>
        <taxon>Arthropoda</taxon>
        <taxon>Chelicerata</taxon>
        <taxon>Arachnida</taxon>
        <taxon>Araneae</taxon>
        <taxon>Araneomorphae</taxon>
        <taxon>Entelegynae</taxon>
        <taxon>Araneoidea</taxon>
        <taxon>Araneidae</taxon>
        <taxon>Caerostris</taxon>
    </lineage>
</organism>
<evidence type="ECO:0000256" key="26">
    <source>
        <dbReference type="ARBA" id="ARBA00043762"/>
    </source>
</evidence>
<dbReference type="SUPFAM" id="SSF52799">
    <property type="entry name" value="(Phosphotyrosine protein) phosphatases II"/>
    <property type="match status" value="1"/>
</dbReference>
<dbReference type="CDD" id="cd14509">
    <property type="entry name" value="PTP_PTEN"/>
    <property type="match status" value="1"/>
</dbReference>
<dbReference type="EC" id="3.1.3.67" evidence="6"/>
<feature type="compositionally biased region" description="Polar residues" evidence="31">
    <location>
        <begin position="384"/>
        <end position="413"/>
    </location>
</feature>
<dbReference type="GO" id="GO:0046856">
    <property type="term" value="P:phosphatidylinositol dephosphorylation"/>
    <property type="evidence" value="ECO:0007669"/>
    <property type="project" value="InterPro"/>
</dbReference>
<dbReference type="GO" id="GO:0050793">
    <property type="term" value="P:regulation of developmental process"/>
    <property type="evidence" value="ECO:0007669"/>
    <property type="project" value="UniProtKB-ARBA"/>
</dbReference>
<evidence type="ECO:0000256" key="6">
    <source>
        <dbReference type="ARBA" id="ARBA00013015"/>
    </source>
</evidence>
<keyword evidence="36" id="KW-1185">Reference proteome</keyword>
<evidence type="ECO:0000256" key="2">
    <source>
        <dbReference type="ARBA" id="ARBA00004322"/>
    </source>
</evidence>
<dbReference type="InterPro" id="IPR017361">
    <property type="entry name" value="Bifunc_PIno_P3_Pase/Pase_PTEN"/>
</dbReference>
<dbReference type="InterPro" id="IPR029023">
    <property type="entry name" value="Tensin_phosphatase"/>
</dbReference>
<dbReference type="GO" id="GO:0008285">
    <property type="term" value="P:negative regulation of cell population proliferation"/>
    <property type="evidence" value="ECO:0007669"/>
    <property type="project" value="InterPro"/>
</dbReference>
<dbReference type="GO" id="GO:0007399">
    <property type="term" value="P:nervous system development"/>
    <property type="evidence" value="ECO:0007669"/>
    <property type="project" value="UniProtKB-KW"/>
</dbReference>
<comment type="catalytic activity">
    <reaction evidence="21">
        <text>1,2-dioctanoyl-sn-glycero-3-phospho-(1D-myo-inositol-3,4,5-trisphosphate) + H2O = 1,2-dioctanoyl-sn-glycero-3-phospho-(1D-myo-inositol-4,5-bisphosphate) + phosphate</text>
        <dbReference type="Rhea" id="RHEA:43552"/>
        <dbReference type="ChEBI" id="CHEBI:15377"/>
        <dbReference type="ChEBI" id="CHEBI:43474"/>
        <dbReference type="ChEBI" id="CHEBI:83416"/>
        <dbReference type="ChEBI" id="CHEBI:83419"/>
    </reaction>
    <physiologicalReaction direction="left-to-right" evidence="21">
        <dbReference type="Rhea" id="RHEA:43553"/>
    </physiologicalReaction>
</comment>
<dbReference type="InterPro" id="IPR029021">
    <property type="entry name" value="Prot-tyrosine_phosphatase-like"/>
</dbReference>
<keyword evidence="13" id="KW-0524">Neurogenesis</keyword>
<evidence type="ECO:0000256" key="1">
    <source>
        <dbReference type="ARBA" id="ARBA00001946"/>
    </source>
</evidence>
<evidence type="ECO:0000259" key="34">
    <source>
        <dbReference type="PROSITE" id="PS51182"/>
    </source>
</evidence>
<evidence type="ECO:0000256" key="21">
    <source>
        <dbReference type="ARBA" id="ARBA00034268"/>
    </source>
</evidence>
<dbReference type="AlphaFoldDB" id="A0AAV4TU69"/>
<evidence type="ECO:0000256" key="10">
    <source>
        <dbReference type="ARBA" id="ARBA00022703"/>
    </source>
</evidence>
<sequence length="435" mass="50103">MMAARIKGLVSKKKRRYREDGFDLDLTYICNNIIAMGYPAEKVEGLYRNHIDDVKRFLDSKHDQHYKIYNLCTERNYDTSKFHQRVAQYPFDDHNPPSLELIKPFCDDVDDWLSKDENNVAVIHCKAGKGRTGVMICAYLLHKRIHATSEEALKYYGNARTHNQKGVTIPSQRRYVDYYAELVRNNLIYTPVTLILRSIIMEPVPTFNGGTCSPFFVVYQLKTKLYTSPVLEVKRNKKFLSFEFSETVPVCGDIKIEFRNRPKFGKTEKMFLFWFNTFFVRPISESLQNTQSNGCTATSVSTYINLNSYSVRKEKDTITSYHFPSSPHAEKNRRSVIQHEEYGKGPVLILYKNDLDKATKDKTNKLFSRDFKVTIGFTSVNDSPNISLDSEYRSSVQGHSDTASSHGETSSDNEMLESETDSDDDDWDGSEATHV</sequence>
<dbReference type="GO" id="GO:0005886">
    <property type="term" value="C:plasma membrane"/>
    <property type="evidence" value="ECO:0007669"/>
    <property type="project" value="TreeGrafter"/>
</dbReference>
<evidence type="ECO:0000256" key="4">
    <source>
        <dbReference type="ARBA" id="ARBA00004552"/>
    </source>
</evidence>
<dbReference type="InterPro" id="IPR035892">
    <property type="entry name" value="C2_domain_sf"/>
</dbReference>
<comment type="catalytic activity">
    <reaction evidence="25">
        <text>a 1,2-diacyl-sn-glycero-3-phospho-(1D-myo-inositol-3,4,5-trisphosphate) + H2O = a 1,2-diacyl-sn-glycero-3-phospho-(1D-myo-inositol-4,5-bisphosphate) + phosphate</text>
        <dbReference type="Rhea" id="RHEA:25017"/>
        <dbReference type="ChEBI" id="CHEBI:15377"/>
        <dbReference type="ChEBI" id="CHEBI:43474"/>
        <dbReference type="ChEBI" id="CHEBI:57836"/>
        <dbReference type="ChEBI" id="CHEBI:58456"/>
        <dbReference type="EC" id="3.1.3.67"/>
    </reaction>
    <physiologicalReaction direction="left-to-right" evidence="25">
        <dbReference type="Rhea" id="RHEA:25018"/>
    </physiologicalReaction>
</comment>
<dbReference type="SUPFAM" id="SSF49562">
    <property type="entry name" value="C2 domain (Calcium/lipid-binding domain, CaLB)"/>
    <property type="match status" value="1"/>
</dbReference>
<evidence type="ECO:0000256" key="27">
    <source>
        <dbReference type="ARBA" id="ARBA00044309"/>
    </source>
</evidence>
<dbReference type="SMART" id="SM00404">
    <property type="entry name" value="PTPc_motif"/>
    <property type="match status" value="1"/>
</dbReference>